<evidence type="ECO:0000256" key="1">
    <source>
        <dbReference type="SAM" id="MobiDB-lite"/>
    </source>
</evidence>
<dbReference type="InterPro" id="IPR003772">
    <property type="entry name" value="YceD"/>
</dbReference>
<dbReference type="PANTHER" id="PTHR34374:SF1">
    <property type="entry name" value="LARGE RIBOSOMAL RNA SUBUNIT ACCUMULATION PROTEIN YCED HOMOLOG 1, CHLOROPLASTIC"/>
    <property type="match status" value="1"/>
</dbReference>
<evidence type="ECO:0000313" key="3">
    <source>
        <dbReference type="Proteomes" id="UP001165561"/>
    </source>
</evidence>
<evidence type="ECO:0000313" key="2">
    <source>
        <dbReference type="EMBL" id="MDD9206769.1"/>
    </source>
</evidence>
<feature type="region of interest" description="Disordered" evidence="1">
    <location>
        <begin position="174"/>
        <end position="211"/>
    </location>
</feature>
<gene>
    <name evidence="2" type="ORF">PU560_09860</name>
</gene>
<dbReference type="PANTHER" id="PTHR34374">
    <property type="entry name" value="LARGE RIBOSOMAL RNA SUBUNIT ACCUMULATION PROTEIN YCED HOMOLOG 1, CHLOROPLASTIC"/>
    <property type="match status" value="1"/>
</dbReference>
<reference evidence="2" key="1">
    <citation type="submission" date="2023-02" db="EMBL/GenBank/DDBJ databases">
        <title>Georgenia sp.10Sc9-8, isolated from a soil sample collected from the Taklamakan desert.</title>
        <authorList>
            <person name="Liu S."/>
        </authorList>
    </citation>
    <scope>NUCLEOTIDE SEQUENCE</scope>
    <source>
        <strain evidence="2">10Sc9-8</strain>
    </source>
</reference>
<accession>A0ABT5TZT0</accession>
<protein>
    <submittedName>
        <fullName evidence="2">YceD family protein</fullName>
    </submittedName>
</protein>
<proteinExistence type="predicted"/>
<dbReference type="Proteomes" id="UP001165561">
    <property type="component" value="Unassembled WGS sequence"/>
</dbReference>
<dbReference type="Pfam" id="PF02620">
    <property type="entry name" value="YceD"/>
    <property type="match status" value="1"/>
</dbReference>
<comment type="caution">
    <text evidence="2">The sequence shown here is derived from an EMBL/GenBank/DDBJ whole genome shotgun (WGS) entry which is preliminary data.</text>
</comment>
<keyword evidence="3" id="KW-1185">Reference proteome</keyword>
<dbReference type="EMBL" id="JARACI010000971">
    <property type="protein sequence ID" value="MDD9206769.1"/>
    <property type="molecule type" value="Genomic_DNA"/>
</dbReference>
<sequence>MAARSPLVVNTHDLERRPGTMRTLERTVPAPAEMGTTVIGVPEGQDIALDLRLEAVMDGILVTGTATAELAGECVRCLTPVSEPLRVDLSELYLYPGGRRVAEREGDEEAEELPELDGELLDLEPTVRDAVVLALPFQPVCTPDCPGLCAECGVRLAEAEAGHHHEQVDPRWSALAGLLPDPDAPAGQADRDDDAAVGTAADDPAGDVEPR</sequence>
<organism evidence="2 3">
    <name type="scientific">Georgenia halotolerans</name>
    <dbReference type="NCBI Taxonomy" id="3028317"/>
    <lineage>
        <taxon>Bacteria</taxon>
        <taxon>Bacillati</taxon>
        <taxon>Actinomycetota</taxon>
        <taxon>Actinomycetes</taxon>
        <taxon>Micrococcales</taxon>
        <taxon>Bogoriellaceae</taxon>
        <taxon>Georgenia</taxon>
    </lineage>
</organism>
<name>A0ABT5TZT0_9MICO</name>